<evidence type="ECO:0000256" key="11">
    <source>
        <dbReference type="ARBA" id="ARBA00022857"/>
    </source>
</evidence>
<dbReference type="InterPro" id="IPR011601">
    <property type="entry name" value="MurB_C"/>
</dbReference>
<evidence type="ECO:0000313" key="26">
    <source>
        <dbReference type="Proteomes" id="UP000480548"/>
    </source>
</evidence>
<dbReference type="InterPro" id="IPR016169">
    <property type="entry name" value="FAD-bd_PCMH_sub2"/>
</dbReference>
<keyword evidence="16" id="KW-0961">Cell wall biogenesis/degradation</keyword>
<dbReference type="SUPFAM" id="SSF56194">
    <property type="entry name" value="Uridine diphospho-N-Acetylenolpyruvylglucosamine reductase, MurB, C-terminal domain"/>
    <property type="match status" value="1"/>
</dbReference>
<dbReference type="Gene3D" id="3.30.43.10">
    <property type="entry name" value="Uridine Diphospho-n-acetylenolpyruvylglucosamine Reductase, domain 2"/>
    <property type="match status" value="1"/>
</dbReference>
<evidence type="ECO:0000256" key="17">
    <source>
        <dbReference type="ARBA" id="ARBA00038367"/>
    </source>
</evidence>
<dbReference type="InterPro" id="IPR001986">
    <property type="entry name" value="Enolpyruvate_Tfrase_dom"/>
</dbReference>
<dbReference type="GO" id="GO:0071949">
    <property type="term" value="F:FAD binding"/>
    <property type="evidence" value="ECO:0007669"/>
    <property type="project" value="InterPro"/>
</dbReference>
<name>A0A7C8K5A4_ORBOL</name>
<dbReference type="EC" id="1.3.1.98" evidence="5"/>
<dbReference type="GO" id="GO:0008360">
    <property type="term" value="P:regulation of cell shape"/>
    <property type="evidence" value="ECO:0007669"/>
    <property type="project" value="UniProtKB-KW"/>
</dbReference>
<dbReference type="InterPro" id="IPR036635">
    <property type="entry name" value="MurB_C_sf"/>
</dbReference>
<dbReference type="Gene3D" id="3.65.10.10">
    <property type="entry name" value="Enolpyruvate transferase domain"/>
    <property type="match status" value="2"/>
</dbReference>
<keyword evidence="12" id="KW-0133">Cell shape</keyword>
<evidence type="ECO:0000256" key="1">
    <source>
        <dbReference type="ARBA" id="ARBA00001974"/>
    </source>
</evidence>
<dbReference type="HAMAP" id="MF_00037">
    <property type="entry name" value="MurB"/>
    <property type="match status" value="1"/>
</dbReference>
<organism evidence="25 26">
    <name type="scientific">Orbilia oligospora</name>
    <name type="common">Nematode-trapping fungus</name>
    <name type="synonym">Arthrobotrys oligospora</name>
    <dbReference type="NCBI Taxonomy" id="2813651"/>
    <lineage>
        <taxon>Eukaryota</taxon>
        <taxon>Fungi</taxon>
        <taxon>Dikarya</taxon>
        <taxon>Ascomycota</taxon>
        <taxon>Pezizomycotina</taxon>
        <taxon>Orbiliomycetes</taxon>
        <taxon>Orbiliales</taxon>
        <taxon>Orbiliaceae</taxon>
        <taxon>Orbilia</taxon>
    </lineage>
</organism>
<keyword evidence="9" id="KW-0808">Transferase</keyword>
<comment type="pathway">
    <text evidence="4">Cell wall biogenesis; peptidoglycan biosynthesis.</text>
</comment>
<dbReference type="InterPro" id="IPR036968">
    <property type="entry name" value="Enolpyruvate_Tfrase_sf"/>
</dbReference>
<dbReference type="GO" id="GO:0008762">
    <property type="term" value="F:UDP-N-acetylmuramate dehydrogenase activity"/>
    <property type="evidence" value="ECO:0007669"/>
    <property type="project" value="UniProtKB-EC"/>
</dbReference>
<dbReference type="InterPro" id="IPR013792">
    <property type="entry name" value="RNA3'P_cycl/enolpyr_Trfase_a/b"/>
</dbReference>
<dbReference type="InterPro" id="IPR050068">
    <property type="entry name" value="MurA_subfamily"/>
</dbReference>
<keyword evidence="15" id="KW-0131">Cell cycle</keyword>
<dbReference type="GO" id="GO:0005737">
    <property type="term" value="C:cytoplasm"/>
    <property type="evidence" value="ECO:0007669"/>
    <property type="project" value="UniProtKB-SubCell"/>
</dbReference>
<keyword evidence="7" id="KW-0132">Cell division</keyword>
<evidence type="ECO:0000259" key="24">
    <source>
        <dbReference type="PROSITE" id="PS51387"/>
    </source>
</evidence>
<dbReference type="Pfam" id="PF01565">
    <property type="entry name" value="FAD_binding_4"/>
    <property type="match status" value="1"/>
</dbReference>
<keyword evidence="13" id="KW-0573">Peptidoglycan synthesis</keyword>
<evidence type="ECO:0000256" key="12">
    <source>
        <dbReference type="ARBA" id="ARBA00022960"/>
    </source>
</evidence>
<dbReference type="PROSITE" id="PS51387">
    <property type="entry name" value="FAD_PCMH"/>
    <property type="match status" value="1"/>
</dbReference>
<sequence>MEILENVSLEDYSTMRLGGRAAYLTKVADREQLKEATTWAKQRQLPVIMIGSGSNIIWKDSGFNGLVICNRILYYQEEPIGGDADKTVLVKVGAGENWDKAVERTVSRGLSGIESLSLIPGTAGATPVQNVGAYGQEIRDTLVSVEAYDNESGEIVIINKENCELSYRTSRFKTVDRGRFYITMITLQLRRGDPVQPFYPAVQNYLADHGIVNFTPQTIRDAVIDIRQAKLPDPVLVPNCGSFFANPIIEETEYTRLQVAHPNLPNWLVGEGRVKIPAAWLIEEVGLKDFHDREMGVATWGCKGTKAEEFGPNPPASWKISRPSLLPGSSALTVMLAEELRRPGHRAHAQVAVVADYLRLAHPEPGPFVHHTDSLTSNTLDLQSTNREVNLRIEGGRRLHGEVTLKASKNAAVALLCASLLNYGVTKFLNFPRIEEVIRMIEVLESIGVKIIWRENNTVELRRPKKLRLENLNEEAARKTRSVLMLIGPLMQDHGEFDIPYAGGCELGERTVKPHQYALEEFGVSITATNNRYIVKVDKKAPGEMTLYESGNTVTNNTILAAACMTEETFIQAASCDYMVQDLCYFLQKIGVEIEGIGTPLLHIRGLSRIKKTVEYTPTEDPIEAMFFISAAVTTDSEITIKRVPFRWIALELMKLKKMGLRYTISSSYKAANGYVDLADLTIHRHEGKLSALPDKLHPNIWPGLNPDSLPYFVPIAGVATGRTLIHDWIYERRAIYYAELSNLGVRVELLDQHRVHVQGPNELVKANLSCPPALRPASLLLIGMLAASGMSILRNIYVINRGYEDLAARLNMLGASIEVF</sequence>
<keyword evidence="10" id="KW-0274">FAD</keyword>
<comment type="catalytic activity">
    <reaction evidence="23">
        <text>UDP-N-acetyl-alpha-D-muramate + NADP(+) = UDP-N-acetyl-3-O-(1-carboxyvinyl)-alpha-D-glucosamine + NADPH + H(+)</text>
        <dbReference type="Rhea" id="RHEA:12248"/>
        <dbReference type="ChEBI" id="CHEBI:15378"/>
        <dbReference type="ChEBI" id="CHEBI:57783"/>
        <dbReference type="ChEBI" id="CHEBI:58349"/>
        <dbReference type="ChEBI" id="CHEBI:68483"/>
        <dbReference type="ChEBI" id="CHEBI:70757"/>
        <dbReference type="EC" id="1.3.1.98"/>
    </reaction>
</comment>
<comment type="function">
    <text evidence="2">Cell wall formation.</text>
</comment>
<evidence type="ECO:0000256" key="13">
    <source>
        <dbReference type="ARBA" id="ARBA00022984"/>
    </source>
</evidence>
<keyword evidence="8" id="KW-0285">Flavoprotein</keyword>
<dbReference type="NCBIfam" id="TIGR00179">
    <property type="entry name" value="murB"/>
    <property type="match status" value="1"/>
</dbReference>
<dbReference type="NCBIfam" id="NF000755">
    <property type="entry name" value="PRK00046.1"/>
    <property type="match status" value="1"/>
</dbReference>
<comment type="caution">
    <text evidence="25">The sequence shown here is derived from an EMBL/GenBank/DDBJ whole genome shotgun (WGS) entry which is preliminary data.</text>
</comment>
<evidence type="ECO:0000256" key="22">
    <source>
        <dbReference type="ARBA" id="ARBA00047527"/>
    </source>
</evidence>
<dbReference type="GO" id="GO:0051301">
    <property type="term" value="P:cell division"/>
    <property type="evidence" value="ECO:0007669"/>
    <property type="project" value="UniProtKB-KW"/>
</dbReference>
<evidence type="ECO:0000256" key="14">
    <source>
        <dbReference type="ARBA" id="ARBA00023002"/>
    </source>
</evidence>
<evidence type="ECO:0000256" key="5">
    <source>
        <dbReference type="ARBA" id="ARBA00012518"/>
    </source>
</evidence>
<accession>A0A7C8K5A4</accession>
<dbReference type="PANTHER" id="PTHR43783">
    <property type="entry name" value="UDP-N-ACETYLGLUCOSAMINE 1-CARBOXYVINYLTRANSFERASE"/>
    <property type="match status" value="1"/>
</dbReference>
<dbReference type="Gene3D" id="3.90.78.10">
    <property type="entry name" value="UDP-N-acetylenolpyruvoylglucosamine reductase, C-terminal domain"/>
    <property type="match status" value="1"/>
</dbReference>
<dbReference type="Pfam" id="PF02873">
    <property type="entry name" value="MurB_C"/>
    <property type="match status" value="1"/>
</dbReference>
<dbReference type="AlphaFoldDB" id="A0A7C8K5A4"/>
<dbReference type="Pfam" id="PF00275">
    <property type="entry name" value="EPSP_synthase"/>
    <property type="match status" value="1"/>
</dbReference>
<proteinExistence type="inferred from homology"/>
<dbReference type="GO" id="GO:0071555">
    <property type="term" value="P:cell wall organization"/>
    <property type="evidence" value="ECO:0007669"/>
    <property type="project" value="UniProtKB-KW"/>
</dbReference>
<dbReference type="SUPFAM" id="SSF55205">
    <property type="entry name" value="EPT/RTPC-like"/>
    <property type="match status" value="1"/>
</dbReference>
<dbReference type="InterPro" id="IPR006094">
    <property type="entry name" value="Oxid_FAD_bind_N"/>
</dbReference>
<comment type="subcellular location">
    <subcellularLocation>
        <location evidence="3">Cytoplasm</location>
    </subcellularLocation>
</comment>
<gene>
    <name evidence="25" type="ORF">TWF703_003755</name>
</gene>
<dbReference type="InterPro" id="IPR016167">
    <property type="entry name" value="FAD-bd_PCMH_sub1"/>
</dbReference>
<feature type="domain" description="FAD-binding PCMH-type" evidence="24">
    <location>
        <begin position="16"/>
        <end position="192"/>
    </location>
</feature>
<dbReference type="UniPathway" id="UPA00219"/>
<protein>
    <recommendedName>
        <fullName evidence="19">UDP-N-acetylglucosamine 1-carboxyvinyltransferase</fullName>
        <ecNumber evidence="5">1.3.1.98</ecNumber>
        <ecNumber evidence="18">2.5.1.7</ecNumber>
    </recommendedName>
    <alternativeName>
        <fullName evidence="20">Enoylpyruvate transferase</fullName>
    </alternativeName>
    <alternativeName>
        <fullName evidence="21">UDP-N-acetylglucosamine enolpyruvyl transferase</fullName>
    </alternativeName>
</protein>
<dbReference type="EC" id="2.5.1.7" evidence="18"/>
<dbReference type="EMBL" id="WIQZ01000019">
    <property type="protein sequence ID" value="KAF3139566.1"/>
    <property type="molecule type" value="Genomic_DNA"/>
</dbReference>
<dbReference type="Proteomes" id="UP000480548">
    <property type="component" value="Unassembled WGS sequence"/>
</dbReference>
<evidence type="ECO:0000256" key="19">
    <source>
        <dbReference type="ARBA" id="ARBA00039754"/>
    </source>
</evidence>
<evidence type="ECO:0000256" key="2">
    <source>
        <dbReference type="ARBA" id="ARBA00003921"/>
    </source>
</evidence>
<dbReference type="InterPro" id="IPR016166">
    <property type="entry name" value="FAD-bd_PCMH"/>
</dbReference>
<evidence type="ECO:0000256" key="6">
    <source>
        <dbReference type="ARBA" id="ARBA00022490"/>
    </source>
</evidence>
<keyword evidence="11" id="KW-0521">NADP</keyword>
<evidence type="ECO:0000256" key="16">
    <source>
        <dbReference type="ARBA" id="ARBA00023316"/>
    </source>
</evidence>
<evidence type="ECO:0000256" key="15">
    <source>
        <dbReference type="ARBA" id="ARBA00023306"/>
    </source>
</evidence>
<comment type="similarity">
    <text evidence="17">Belongs to the EPSP synthase family. MurA subfamily.</text>
</comment>
<evidence type="ECO:0000256" key="10">
    <source>
        <dbReference type="ARBA" id="ARBA00022827"/>
    </source>
</evidence>
<keyword evidence="14" id="KW-0560">Oxidoreductase</keyword>
<dbReference type="InterPro" id="IPR003170">
    <property type="entry name" value="MurB"/>
</dbReference>
<evidence type="ECO:0000256" key="9">
    <source>
        <dbReference type="ARBA" id="ARBA00022679"/>
    </source>
</evidence>
<reference evidence="25 26" key="1">
    <citation type="submission" date="2019-06" db="EMBL/GenBank/DDBJ databases">
        <authorList>
            <person name="Palmer J.M."/>
        </authorList>
    </citation>
    <scope>NUCLEOTIDE SEQUENCE [LARGE SCALE GENOMIC DNA]</scope>
    <source>
        <strain evidence="25 26">TWF703</strain>
    </source>
</reference>
<evidence type="ECO:0000256" key="21">
    <source>
        <dbReference type="ARBA" id="ARBA00042842"/>
    </source>
</evidence>
<evidence type="ECO:0000256" key="3">
    <source>
        <dbReference type="ARBA" id="ARBA00004496"/>
    </source>
</evidence>
<evidence type="ECO:0000256" key="20">
    <source>
        <dbReference type="ARBA" id="ARBA00042443"/>
    </source>
</evidence>
<comment type="catalytic activity">
    <reaction evidence="22">
        <text>phosphoenolpyruvate + UDP-N-acetyl-alpha-D-glucosamine = UDP-N-acetyl-3-O-(1-carboxyvinyl)-alpha-D-glucosamine + phosphate</text>
        <dbReference type="Rhea" id="RHEA:18681"/>
        <dbReference type="ChEBI" id="CHEBI:43474"/>
        <dbReference type="ChEBI" id="CHEBI:57705"/>
        <dbReference type="ChEBI" id="CHEBI:58702"/>
        <dbReference type="ChEBI" id="CHEBI:68483"/>
        <dbReference type="EC" id="2.5.1.7"/>
    </reaction>
</comment>
<evidence type="ECO:0000256" key="8">
    <source>
        <dbReference type="ARBA" id="ARBA00022630"/>
    </source>
</evidence>
<dbReference type="SUPFAM" id="SSF56176">
    <property type="entry name" value="FAD-binding/transporter-associated domain-like"/>
    <property type="match status" value="1"/>
</dbReference>
<evidence type="ECO:0000256" key="7">
    <source>
        <dbReference type="ARBA" id="ARBA00022618"/>
    </source>
</evidence>
<evidence type="ECO:0000313" key="25">
    <source>
        <dbReference type="EMBL" id="KAF3139566.1"/>
    </source>
</evidence>
<dbReference type="NCBIfam" id="NF006873">
    <property type="entry name" value="PRK09369.1"/>
    <property type="match status" value="1"/>
</dbReference>
<dbReference type="GO" id="GO:0008760">
    <property type="term" value="F:UDP-N-acetylglucosamine 1-carboxyvinyltransferase activity"/>
    <property type="evidence" value="ECO:0007669"/>
    <property type="project" value="UniProtKB-EC"/>
</dbReference>
<keyword evidence="6" id="KW-0963">Cytoplasm</keyword>
<evidence type="ECO:0000256" key="18">
    <source>
        <dbReference type="ARBA" id="ARBA00039108"/>
    </source>
</evidence>
<evidence type="ECO:0000256" key="23">
    <source>
        <dbReference type="ARBA" id="ARBA00048914"/>
    </source>
</evidence>
<dbReference type="InterPro" id="IPR036318">
    <property type="entry name" value="FAD-bd_PCMH-like_sf"/>
</dbReference>
<evidence type="ECO:0000256" key="4">
    <source>
        <dbReference type="ARBA" id="ARBA00004752"/>
    </source>
</evidence>
<dbReference type="Gene3D" id="3.30.465.10">
    <property type="match status" value="1"/>
</dbReference>
<comment type="cofactor">
    <cofactor evidence="1">
        <name>FAD</name>
        <dbReference type="ChEBI" id="CHEBI:57692"/>
    </cofactor>
</comment>
<dbReference type="PANTHER" id="PTHR43783:SF1">
    <property type="entry name" value="UDP-N-ACETYLGLUCOSAMINE 1-CARBOXYVINYLTRANSFERASE"/>
    <property type="match status" value="1"/>
</dbReference>